<proteinExistence type="predicted"/>
<organism evidence="1 2">
    <name type="scientific">Suillus discolor</name>
    <dbReference type="NCBI Taxonomy" id="1912936"/>
    <lineage>
        <taxon>Eukaryota</taxon>
        <taxon>Fungi</taxon>
        <taxon>Dikarya</taxon>
        <taxon>Basidiomycota</taxon>
        <taxon>Agaricomycotina</taxon>
        <taxon>Agaricomycetes</taxon>
        <taxon>Agaricomycetidae</taxon>
        <taxon>Boletales</taxon>
        <taxon>Suillineae</taxon>
        <taxon>Suillaceae</taxon>
        <taxon>Suillus</taxon>
    </lineage>
</organism>
<dbReference type="AlphaFoldDB" id="A0A9P7EUS1"/>
<dbReference type="GeneID" id="64691916"/>
<protein>
    <submittedName>
        <fullName evidence="1">Uncharacterized protein</fullName>
    </submittedName>
</protein>
<dbReference type="OrthoDB" id="21204at2759"/>
<evidence type="ECO:0000313" key="2">
    <source>
        <dbReference type="Proteomes" id="UP000823399"/>
    </source>
</evidence>
<gene>
    <name evidence="1" type="ORF">F5147DRAFT_40996</name>
</gene>
<name>A0A9P7EUS1_9AGAM</name>
<dbReference type="EMBL" id="JABBWM010000112">
    <property type="protein sequence ID" value="KAG2089328.1"/>
    <property type="molecule type" value="Genomic_DNA"/>
</dbReference>
<dbReference type="Proteomes" id="UP000823399">
    <property type="component" value="Unassembled WGS sequence"/>
</dbReference>
<evidence type="ECO:0000313" key="1">
    <source>
        <dbReference type="EMBL" id="KAG2089328.1"/>
    </source>
</evidence>
<comment type="caution">
    <text evidence="1">The sequence shown here is derived from an EMBL/GenBank/DDBJ whole genome shotgun (WGS) entry which is preliminary data.</text>
</comment>
<accession>A0A9P7EUS1</accession>
<reference evidence="1" key="1">
    <citation type="journal article" date="2020" name="New Phytol.">
        <title>Comparative genomics reveals dynamic genome evolution in host specialist ectomycorrhizal fungi.</title>
        <authorList>
            <person name="Lofgren L.A."/>
            <person name="Nguyen N.H."/>
            <person name="Vilgalys R."/>
            <person name="Ruytinx J."/>
            <person name="Liao H.L."/>
            <person name="Branco S."/>
            <person name="Kuo A."/>
            <person name="LaButti K."/>
            <person name="Lipzen A."/>
            <person name="Andreopoulos W."/>
            <person name="Pangilinan J."/>
            <person name="Riley R."/>
            <person name="Hundley H."/>
            <person name="Na H."/>
            <person name="Barry K."/>
            <person name="Grigoriev I.V."/>
            <person name="Stajich J.E."/>
            <person name="Kennedy P.G."/>
        </authorList>
    </citation>
    <scope>NUCLEOTIDE SEQUENCE</scope>
    <source>
        <strain evidence="1">FC423</strain>
    </source>
</reference>
<sequence>MKSIGIRAESAVKLLSEFLDLLDTPYIEGQTHPNAEHFAHEIYCYMRRGRDLSIYDNLVEYDTFPDPPPHEQERENLWCYDSRSQSWLPHHRHHRF</sequence>
<dbReference type="RefSeq" id="XP_041285862.1">
    <property type="nucleotide sequence ID" value="XM_041429657.1"/>
</dbReference>
<keyword evidence="2" id="KW-1185">Reference proteome</keyword>